<keyword evidence="1 2" id="KW-0732">Signal</keyword>
<reference evidence="4 5" key="1">
    <citation type="submission" date="2018-01" db="EMBL/GenBank/DDBJ databases">
        <title>Complete genome sequence of Flavivirga eckloniae ECD14 isolated from seaweed Ecklonia cava.</title>
        <authorList>
            <person name="Lee J.H."/>
            <person name="Baik K.S."/>
            <person name="Seong C.N."/>
        </authorList>
    </citation>
    <scope>NUCLEOTIDE SEQUENCE [LARGE SCALE GENOMIC DNA]</scope>
    <source>
        <strain evidence="4 5">ECD14</strain>
    </source>
</reference>
<evidence type="ECO:0000256" key="2">
    <source>
        <dbReference type="SAM" id="SignalP"/>
    </source>
</evidence>
<dbReference type="RefSeq" id="WP_102755375.1">
    <property type="nucleotide sequence ID" value="NZ_CP025791.1"/>
</dbReference>
<dbReference type="NCBIfam" id="TIGR04183">
    <property type="entry name" value="Por_Secre_tail"/>
    <property type="match status" value="1"/>
</dbReference>
<evidence type="ECO:0000259" key="3">
    <source>
        <dbReference type="Pfam" id="PF18962"/>
    </source>
</evidence>
<dbReference type="KEGG" id="fek:C1H87_08370"/>
<dbReference type="Pfam" id="PF18962">
    <property type="entry name" value="Por_Secre_tail"/>
    <property type="match status" value="1"/>
</dbReference>
<gene>
    <name evidence="4" type="ORF">C1H87_08370</name>
</gene>
<feature type="signal peptide" evidence="2">
    <location>
        <begin position="1"/>
        <end position="20"/>
    </location>
</feature>
<name>A0A2K9PNR9_9FLAO</name>
<keyword evidence="5" id="KW-1185">Reference proteome</keyword>
<feature type="chain" id="PRO_5014720380" description="Secretion system C-terminal sorting domain-containing protein" evidence="2">
    <location>
        <begin position="21"/>
        <end position="386"/>
    </location>
</feature>
<feature type="domain" description="Secretion system C-terminal sorting" evidence="3">
    <location>
        <begin position="321"/>
        <end position="384"/>
    </location>
</feature>
<dbReference type="EMBL" id="CP025791">
    <property type="protein sequence ID" value="AUP78720.1"/>
    <property type="molecule type" value="Genomic_DNA"/>
</dbReference>
<dbReference type="OrthoDB" id="1407599at2"/>
<protein>
    <recommendedName>
        <fullName evidence="3">Secretion system C-terminal sorting domain-containing protein</fullName>
    </recommendedName>
</protein>
<sequence>MKKTTFLLVVLTIVFNTVNAQTVFDFDTNATDNGDNITETIDGITMTLSGASDLRLVNGGGAFGTSGDAAMTTIAPTSLTITFSEAVNVNSILPFSASAQSLTYTLTPDGGGSPDMVVLTSGSSPGESPVDLNWTNVTTITVTSSTGSANFGFDDISVSAISSPPATVFDFDTNATDNGDNITETIDGITMTLSGASDLRLVNGGGAFGTSGDAAMTTIAPTSLTITFSEAVNVNSILPFSASAQSLTYTLTPDGGGSPEMVVLTSGSAPGESPVDLNWTNVTTITVTSSTGSANFGFDDISVNPITLSVQNDTLSKIIVSPNPVRNVIYIKNILNLKFTNVYNSLGQRVLQSKDESIDVGHLSKGVYFLQVHADEGVQVKRIIKK</sequence>
<proteinExistence type="predicted"/>
<evidence type="ECO:0000313" key="4">
    <source>
        <dbReference type="EMBL" id="AUP78720.1"/>
    </source>
</evidence>
<organism evidence="4 5">
    <name type="scientific">Flavivirga eckloniae</name>
    <dbReference type="NCBI Taxonomy" id="1803846"/>
    <lineage>
        <taxon>Bacteria</taxon>
        <taxon>Pseudomonadati</taxon>
        <taxon>Bacteroidota</taxon>
        <taxon>Flavobacteriia</taxon>
        <taxon>Flavobacteriales</taxon>
        <taxon>Flavobacteriaceae</taxon>
        <taxon>Flavivirga</taxon>
    </lineage>
</organism>
<accession>A0A2K9PNR9</accession>
<dbReference type="InterPro" id="IPR026444">
    <property type="entry name" value="Secre_tail"/>
</dbReference>
<dbReference type="Proteomes" id="UP000235826">
    <property type="component" value="Chromosome"/>
</dbReference>
<dbReference type="AlphaFoldDB" id="A0A2K9PNR9"/>
<evidence type="ECO:0000313" key="5">
    <source>
        <dbReference type="Proteomes" id="UP000235826"/>
    </source>
</evidence>
<evidence type="ECO:0000256" key="1">
    <source>
        <dbReference type="ARBA" id="ARBA00022729"/>
    </source>
</evidence>